<dbReference type="GO" id="GO:0006355">
    <property type="term" value="P:regulation of DNA-templated transcription"/>
    <property type="evidence" value="ECO:0007669"/>
    <property type="project" value="InterPro"/>
</dbReference>
<dbReference type="InterPro" id="IPR013088">
    <property type="entry name" value="Znf_NHR/GATA"/>
</dbReference>
<organism evidence="5 6">
    <name type="scientific">Comamonas flocculans</name>
    <dbReference type="NCBI Taxonomy" id="2597701"/>
    <lineage>
        <taxon>Bacteria</taxon>
        <taxon>Pseudomonadati</taxon>
        <taxon>Pseudomonadota</taxon>
        <taxon>Betaproteobacteria</taxon>
        <taxon>Burkholderiales</taxon>
        <taxon>Comamonadaceae</taxon>
        <taxon>Comamonas</taxon>
    </lineage>
</organism>
<feature type="binding site" evidence="3">
    <location>
        <position position="17"/>
    </location>
    <ligand>
        <name>Zn(2+)</name>
        <dbReference type="ChEBI" id="CHEBI:29105"/>
    </ligand>
</feature>
<dbReference type="AlphaFoldDB" id="A0A5B8RY38"/>
<dbReference type="KEGG" id="cof:FOZ74_13990"/>
<protein>
    <recommendedName>
        <fullName evidence="3">DNA gyrase inhibitor YacG</fullName>
    </recommendedName>
</protein>
<accession>A0A5B8RY38</accession>
<keyword evidence="6" id="KW-1185">Reference proteome</keyword>
<proteinExistence type="inferred from homology"/>
<dbReference type="Pfam" id="PF03884">
    <property type="entry name" value="YacG"/>
    <property type="match status" value="1"/>
</dbReference>
<feature type="binding site" evidence="3">
    <location>
        <position position="40"/>
    </location>
    <ligand>
        <name>Zn(2+)</name>
        <dbReference type="ChEBI" id="CHEBI:29105"/>
    </ligand>
</feature>
<dbReference type="GO" id="GO:0008657">
    <property type="term" value="F:DNA topoisomerase type II (double strand cut, ATP-hydrolyzing) inhibitor activity"/>
    <property type="evidence" value="ECO:0007669"/>
    <property type="project" value="UniProtKB-UniRule"/>
</dbReference>
<feature type="binding site" evidence="3">
    <location>
        <position position="36"/>
    </location>
    <ligand>
        <name>Zn(2+)</name>
        <dbReference type="ChEBI" id="CHEBI:29105"/>
    </ligand>
</feature>
<evidence type="ECO:0000256" key="1">
    <source>
        <dbReference type="ARBA" id="ARBA00022723"/>
    </source>
</evidence>
<evidence type="ECO:0000256" key="3">
    <source>
        <dbReference type="HAMAP-Rule" id="MF_00649"/>
    </source>
</evidence>
<evidence type="ECO:0000313" key="5">
    <source>
        <dbReference type="EMBL" id="QEA14043.1"/>
    </source>
</evidence>
<dbReference type="GO" id="GO:0008270">
    <property type="term" value="F:zinc ion binding"/>
    <property type="evidence" value="ECO:0007669"/>
    <property type="project" value="UniProtKB-UniRule"/>
</dbReference>
<comment type="function">
    <text evidence="3">Inhibits all the catalytic activities of DNA gyrase by preventing its interaction with DNA. Acts by binding directly to the C-terminal domain of GyrB, which probably disrupts DNA binding by the gyrase.</text>
</comment>
<evidence type="ECO:0000256" key="4">
    <source>
        <dbReference type="SAM" id="MobiDB-lite"/>
    </source>
</evidence>
<name>A0A5B8RY38_9BURK</name>
<dbReference type="InterPro" id="IPR005584">
    <property type="entry name" value="DNA_gyrase_inhibitor_YacG"/>
</dbReference>
<dbReference type="OrthoDB" id="9809663at2"/>
<keyword evidence="2 3" id="KW-0862">Zinc</keyword>
<dbReference type="SUPFAM" id="SSF57716">
    <property type="entry name" value="Glucocorticoid receptor-like (DNA-binding domain)"/>
    <property type="match status" value="1"/>
</dbReference>
<dbReference type="HAMAP" id="MF_00649">
    <property type="entry name" value="DNA_gyrase_inhibitor_YacG"/>
    <property type="match status" value="1"/>
</dbReference>
<reference evidence="5 6" key="1">
    <citation type="submission" date="2019-07" db="EMBL/GenBank/DDBJ databases">
        <title>Complete genome sequence of Comamonas sp. NLF 7-7 isolated from livestock.</title>
        <authorList>
            <person name="Kim D.H."/>
            <person name="Kim J.G."/>
        </authorList>
    </citation>
    <scope>NUCLEOTIDE SEQUENCE [LARGE SCALE GENOMIC DNA]</scope>
    <source>
        <strain evidence="5 6">NLF 7-7</strain>
    </source>
</reference>
<evidence type="ECO:0000256" key="2">
    <source>
        <dbReference type="ARBA" id="ARBA00022833"/>
    </source>
</evidence>
<dbReference type="PANTHER" id="PTHR36150:SF1">
    <property type="entry name" value="DNA GYRASE INHIBITOR YACG"/>
    <property type="match status" value="1"/>
</dbReference>
<dbReference type="Gene3D" id="3.30.50.10">
    <property type="entry name" value="Erythroid Transcription Factor GATA-1, subunit A"/>
    <property type="match status" value="1"/>
</dbReference>
<gene>
    <name evidence="3 5" type="primary">yacG</name>
    <name evidence="5" type="ORF">FOZ74_13990</name>
</gene>
<feature type="binding site" evidence="3">
    <location>
        <position position="20"/>
    </location>
    <ligand>
        <name>Zn(2+)</name>
        <dbReference type="ChEBI" id="CHEBI:29105"/>
    </ligand>
</feature>
<evidence type="ECO:0000313" key="6">
    <source>
        <dbReference type="Proteomes" id="UP000321199"/>
    </source>
</evidence>
<sequence>MTEKPEEPAGTPATVPCPTCGQPSLFAPSNRYRPFCSRRCRQIDLGAWAAEEFRVPSSAPPDDAPFGDPRQLP</sequence>
<dbReference type="EMBL" id="CP042344">
    <property type="protein sequence ID" value="QEA14043.1"/>
    <property type="molecule type" value="Genomic_DNA"/>
</dbReference>
<comment type="similarity">
    <text evidence="3">Belongs to the DNA gyrase inhibitor YacG family.</text>
</comment>
<comment type="cofactor">
    <cofactor evidence="3">
        <name>Zn(2+)</name>
        <dbReference type="ChEBI" id="CHEBI:29105"/>
    </cofactor>
    <text evidence="3">Binds 1 zinc ion.</text>
</comment>
<keyword evidence="1 3" id="KW-0479">Metal-binding</keyword>
<dbReference type="Proteomes" id="UP000321199">
    <property type="component" value="Chromosome"/>
</dbReference>
<feature type="region of interest" description="Disordered" evidence="4">
    <location>
        <begin position="52"/>
        <end position="73"/>
    </location>
</feature>
<comment type="subunit">
    <text evidence="3">Interacts with GyrB.</text>
</comment>
<dbReference type="RefSeq" id="WP_146913625.1">
    <property type="nucleotide sequence ID" value="NZ_CP042344.1"/>
</dbReference>
<dbReference type="PANTHER" id="PTHR36150">
    <property type="entry name" value="DNA GYRASE INHIBITOR YACG"/>
    <property type="match status" value="1"/>
</dbReference>